<reference evidence="1 2" key="1">
    <citation type="submission" date="2019-12" db="EMBL/GenBank/DDBJ databases">
        <title>Hymenobacter sp. HMF4947 Genome sequencing and assembly.</title>
        <authorList>
            <person name="Kang H."/>
            <person name="Cha I."/>
            <person name="Kim H."/>
            <person name="Joh K."/>
        </authorList>
    </citation>
    <scope>NUCLEOTIDE SEQUENCE [LARGE SCALE GENOMIC DNA]</scope>
    <source>
        <strain evidence="1 2">HMF4947</strain>
    </source>
</reference>
<gene>
    <name evidence="1" type="ORF">GO988_05705</name>
</gene>
<dbReference type="RefSeq" id="WP_157562590.1">
    <property type="nucleotide sequence ID" value="NZ_WQKZ01000001.1"/>
</dbReference>
<proteinExistence type="predicted"/>
<name>A0A7K1TBN2_9BACT</name>
<protein>
    <submittedName>
        <fullName evidence="1">Uncharacterized protein</fullName>
    </submittedName>
</protein>
<dbReference type="AlphaFoldDB" id="A0A7K1TBN2"/>
<sequence length="160" mass="18395">MAGKKAAGKVMKYIIPIHFREDGYLTELIQQKFSTSLMSNCKWVKLIAALVGNWCEIKQCLVKPIWDEENPTRQLLIAKHTTYGFDYYASAIESMVLGNPRGWYAYKEIEWLDFPRLVILDEGAPPIVQDLVASKTIIDKAGQYTIELTQDNLRLYAYLK</sequence>
<dbReference type="EMBL" id="WQKZ01000001">
    <property type="protein sequence ID" value="MVN75817.1"/>
    <property type="molecule type" value="Genomic_DNA"/>
</dbReference>
<evidence type="ECO:0000313" key="1">
    <source>
        <dbReference type="EMBL" id="MVN75817.1"/>
    </source>
</evidence>
<accession>A0A7K1TBN2</accession>
<organism evidence="1 2">
    <name type="scientific">Hymenobacter ginkgonis</name>
    <dbReference type="NCBI Taxonomy" id="2682976"/>
    <lineage>
        <taxon>Bacteria</taxon>
        <taxon>Pseudomonadati</taxon>
        <taxon>Bacteroidota</taxon>
        <taxon>Cytophagia</taxon>
        <taxon>Cytophagales</taxon>
        <taxon>Hymenobacteraceae</taxon>
        <taxon>Hymenobacter</taxon>
    </lineage>
</organism>
<evidence type="ECO:0000313" key="2">
    <source>
        <dbReference type="Proteomes" id="UP000441336"/>
    </source>
</evidence>
<dbReference type="Proteomes" id="UP000441336">
    <property type="component" value="Unassembled WGS sequence"/>
</dbReference>
<comment type="caution">
    <text evidence="1">The sequence shown here is derived from an EMBL/GenBank/DDBJ whole genome shotgun (WGS) entry which is preliminary data.</text>
</comment>
<keyword evidence="2" id="KW-1185">Reference proteome</keyword>